<dbReference type="InterPro" id="IPR001245">
    <property type="entry name" value="Ser-Thr/Tyr_kinase_cat_dom"/>
</dbReference>
<dbReference type="EMBL" id="CAJPIZ010015062">
    <property type="protein sequence ID" value="CAG2115083.1"/>
    <property type="molecule type" value="Genomic_DNA"/>
</dbReference>
<accession>A0A7R9L3V5</accession>
<evidence type="ECO:0000256" key="3">
    <source>
        <dbReference type="ARBA" id="ARBA00022741"/>
    </source>
</evidence>
<organism evidence="9">
    <name type="scientific">Medioppia subpectinata</name>
    <dbReference type="NCBI Taxonomy" id="1979941"/>
    <lineage>
        <taxon>Eukaryota</taxon>
        <taxon>Metazoa</taxon>
        <taxon>Ecdysozoa</taxon>
        <taxon>Arthropoda</taxon>
        <taxon>Chelicerata</taxon>
        <taxon>Arachnida</taxon>
        <taxon>Acari</taxon>
        <taxon>Acariformes</taxon>
        <taxon>Sarcoptiformes</taxon>
        <taxon>Oribatida</taxon>
        <taxon>Brachypylina</taxon>
        <taxon>Oppioidea</taxon>
        <taxon>Oppiidae</taxon>
        <taxon>Medioppia</taxon>
    </lineage>
</organism>
<dbReference type="PANTHER" id="PTHR24416">
    <property type="entry name" value="TYROSINE-PROTEIN KINASE RECEPTOR"/>
    <property type="match status" value="1"/>
</dbReference>
<feature type="region of interest" description="Disordered" evidence="7">
    <location>
        <begin position="171"/>
        <end position="208"/>
    </location>
</feature>
<proteinExistence type="predicted"/>
<dbReference type="GO" id="GO:0043235">
    <property type="term" value="C:receptor complex"/>
    <property type="evidence" value="ECO:0007669"/>
    <property type="project" value="TreeGrafter"/>
</dbReference>
<dbReference type="AlphaFoldDB" id="A0A7R9L3V5"/>
<dbReference type="SMART" id="SM00219">
    <property type="entry name" value="TyrKc"/>
    <property type="match status" value="1"/>
</dbReference>
<keyword evidence="1" id="KW-0597">Phosphoprotein</keyword>
<dbReference type="InterPro" id="IPR000719">
    <property type="entry name" value="Prot_kinase_dom"/>
</dbReference>
<dbReference type="GO" id="GO:0009925">
    <property type="term" value="C:basal plasma membrane"/>
    <property type="evidence" value="ECO:0007669"/>
    <property type="project" value="TreeGrafter"/>
</dbReference>
<gene>
    <name evidence="9" type="ORF">OSB1V03_LOCUS15049</name>
</gene>
<dbReference type="InterPro" id="IPR050122">
    <property type="entry name" value="RTK"/>
</dbReference>
<dbReference type="Pfam" id="PF07714">
    <property type="entry name" value="PK_Tyr_Ser-Thr"/>
    <property type="match status" value="1"/>
</dbReference>
<evidence type="ECO:0000313" key="9">
    <source>
        <dbReference type="EMBL" id="CAD7634653.1"/>
    </source>
</evidence>
<evidence type="ECO:0000313" key="10">
    <source>
        <dbReference type="Proteomes" id="UP000759131"/>
    </source>
</evidence>
<evidence type="ECO:0000256" key="2">
    <source>
        <dbReference type="ARBA" id="ARBA00022679"/>
    </source>
</evidence>
<reference evidence="9" key="1">
    <citation type="submission" date="2020-11" db="EMBL/GenBank/DDBJ databases">
        <authorList>
            <person name="Tran Van P."/>
        </authorList>
    </citation>
    <scope>NUCLEOTIDE SEQUENCE</scope>
</reference>
<keyword evidence="10" id="KW-1185">Reference proteome</keyword>
<dbReference type="InterPro" id="IPR011009">
    <property type="entry name" value="Kinase-like_dom_sf"/>
</dbReference>
<keyword evidence="6" id="KW-0829">Tyrosine-protein kinase</keyword>
<dbReference type="OrthoDB" id="6499056at2759"/>
<dbReference type="InterPro" id="IPR020635">
    <property type="entry name" value="Tyr_kinase_cat_dom"/>
</dbReference>
<evidence type="ECO:0000256" key="5">
    <source>
        <dbReference type="ARBA" id="ARBA00022840"/>
    </source>
</evidence>
<dbReference type="GO" id="GO:0007169">
    <property type="term" value="P:cell surface receptor protein tyrosine kinase signaling pathway"/>
    <property type="evidence" value="ECO:0007669"/>
    <property type="project" value="TreeGrafter"/>
</dbReference>
<evidence type="ECO:0000259" key="8">
    <source>
        <dbReference type="PROSITE" id="PS50011"/>
    </source>
</evidence>
<keyword evidence="2" id="KW-0808">Transferase</keyword>
<dbReference type="FunFam" id="1.10.510.10:FF:000027">
    <property type="entry name" value="Receptor protein-tyrosine kinase"/>
    <property type="match status" value="1"/>
</dbReference>
<feature type="domain" description="Protein kinase" evidence="8">
    <location>
        <begin position="1"/>
        <end position="117"/>
    </location>
</feature>
<dbReference type="PRINTS" id="PR00109">
    <property type="entry name" value="TYRKINASE"/>
</dbReference>
<protein>
    <recommendedName>
        <fullName evidence="8">Protein kinase domain-containing protein</fullName>
    </recommendedName>
</protein>
<dbReference type="GO" id="GO:0008284">
    <property type="term" value="P:positive regulation of cell population proliferation"/>
    <property type="evidence" value="ECO:0007669"/>
    <property type="project" value="TreeGrafter"/>
</dbReference>
<dbReference type="GO" id="GO:0005524">
    <property type="term" value="F:ATP binding"/>
    <property type="evidence" value="ECO:0007669"/>
    <property type="project" value="UniProtKB-KW"/>
</dbReference>
<keyword evidence="4" id="KW-0418">Kinase</keyword>
<keyword evidence="5" id="KW-0067">ATP-binding</keyword>
<dbReference type="PROSITE" id="PS50011">
    <property type="entry name" value="PROTEIN_KINASE_DOM"/>
    <property type="match status" value="1"/>
</dbReference>
<keyword evidence="3" id="KW-0547">Nucleotide-binding</keyword>
<evidence type="ECO:0000256" key="7">
    <source>
        <dbReference type="SAM" id="MobiDB-lite"/>
    </source>
</evidence>
<dbReference type="Gene3D" id="1.10.510.10">
    <property type="entry name" value="Transferase(Phosphotransferase) domain 1"/>
    <property type="match status" value="1"/>
</dbReference>
<dbReference type="GO" id="GO:0004714">
    <property type="term" value="F:transmembrane receptor protein tyrosine kinase activity"/>
    <property type="evidence" value="ECO:0007669"/>
    <property type="project" value="TreeGrafter"/>
</dbReference>
<dbReference type="GO" id="GO:0043066">
    <property type="term" value="P:negative regulation of apoptotic process"/>
    <property type="evidence" value="ECO:0007669"/>
    <property type="project" value="TreeGrafter"/>
</dbReference>
<name>A0A7R9L3V5_9ACAR</name>
<dbReference type="SUPFAM" id="SSF56112">
    <property type="entry name" value="Protein kinase-like (PK-like)"/>
    <property type="match status" value="1"/>
</dbReference>
<evidence type="ECO:0000256" key="6">
    <source>
        <dbReference type="ARBA" id="ARBA00023137"/>
    </source>
</evidence>
<dbReference type="Proteomes" id="UP000759131">
    <property type="component" value="Unassembled WGS sequence"/>
</dbReference>
<dbReference type="PANTHER" id="PTHR24416:SF566">
    <property type="entry name" value="EPIDERMAL GROWTH FACTOR RECEPTOR"/>
    <property type="match status" value="1"/>
</dbReference>
<evidence type="ECO:0000256" key="1">
    <source>
        <dbReference type="ARBA" id="ARBA00022553"/>
    </source>
</evidence>
<dbReference type="EMBL" id="OC869637">
    <property type="protein sequence ID" value="CAD7634653.1"/>
    <property type="molecule type" value="Genomic_DNA"/>
</dbReference>
<evidence type="ECO:0000256" key="4">
    <source>
        <dbReference type="ARBA" id="ARBA00022777"/>
    </source>
</evidence>
<sequence length="465" mass="52862">MYVKVKSKLLEIDEDEYKAAGGKMPIKWLALECIQHRIFTHKSDVWSFGVTAWELLTYGDRPYKNVTARDVPDLLEKGERLPQPSICTIDVYMIMIKCWMLDAESRPSFKELAEEFAKMARDPGRYLVIPGDKLMRLPSYTQQDEKELIRTLSMPIEGPETIMDAEEYLQPGKTQSGADTPPPPTPIKKFMEDRGFEGDPINSGLSVNGGTINSDDTLDVQYRQNIYMNGYGRHCDFIGYNKFTYLDPSVSSYPIVQMNGHLRENSQSSGRYSSDPVKVMGKDGDFCEVMRNNTNMSSKSVDFAFKLPVDEDDYLMPSPGPIGQPSSYMDLIGDAKHAEAVNGKGKDYRYIPDFLQVKGQPRCLDNLEYHLMNREHEYVNSVPNSPLAMPTGLPFGPQSMHPMPANTQMNPNYPPMVQNSNIVTTRRVSGSDMEEGSDDHEYYNEFDKLQRELQPLNLRRNETTV</sequence>
<dbReference type="GO" id="GO:0022008">
    <property type="term" value="P:neurogenesis"/>
    <property type="evidence" value="ECO:0007669"/>
    <property type="project" value="TreeGrafter"/>
</dbReference>